<feature type="domain" description="Non-reducing end beta-L-arabinofuranosidase-like GH127 C-terminal" evidence="3">
    <location>
        <begin position="576"/>
        <end position="690"/>
    </location>
</feature>
<sequence length="703" mass="79491">MSYPQETFVRTSLLPDSLIARRREVVWSNTLLYQLDVLKKTGRYDAFKLTWHPSYSDPPDVWPIPNHLFWDSDIGKWIEGACYFLRTHKQQSDDTNNDSAIVVIHKAIVELVQMIRSAQQADGYLNIHYTVVEPGKRFTNLRDFHELYNAGHLIEAALAHNDLYSNSNSNTSNDLLEPMLKYVDLLCRTFGPEQNQIHGYPGHPEIELALLRLYHRTNNPKHLALANYFITERGNPTGGDGQKKNYFVVEAERRGEPPYARMSYWGEANALWYYQAHKPIVEQQTIKGHSVRAMYLLTAASDLVNSSKRKNAGAGNADAYSARLEDAVYRLWDNMVECKMYVTGGIGAMKQWEGFGLDYFLPQGTDEGGCYAETCAAIGVMMLAERILQYDLDRRFSDIMELCLYNAVLTAMSHDGTKFTYVNQLASSEQDPSKREEWFTCACCPPNVLRLMGQIGGYIYTLADTLADRPDSQKQSAQINVHLYISSQYEFQVDGVPAILTQKGDWPWGGKVEFELQTTSSKVSLALRIPGWAKSWKVSPSPPTTSLDKGYLILPADWVSGNRSFTLDIDVSLRLVSPHPYTNQDTLALVRGPIVYCVEDVDNPWVKDHFKSVQLDPPCSVQEEVVMDDTTGDTYVALTVVKGANMLKLSDIHACPGVEATELDKAVQSDDAVIEELKFVPYYFRANRGGRGHARVGLKRWHR</sequence>
<dbReference type="InterPro" id="IPR049049">
    <property type="entry name" value="Beta-AFase-like_GH127_C"/>
</dbReference>
<dbReference type="Proteomes" id="UP000054342">
    <property type="component" value="Unassembled WGS sequence"/>
</dbReference>
<evidence type="ECO:0000259" key="2">
    <source>
        <dbReference type="Pfam" id="PF20736"/>
    </source>
</evidence>
<gene>
    <name evidence="4" type="ORF">PV05_08751</name>
</gene>
<dbReference type="InterPro" id="IPR049046">
    <property type="entry name" value="Beta-AFase-like_GH127_middle"/>
</dbReference>
<dbReference type="OrthoDB" id="654211at2759"/>
<dbReference type="EMBL" id="KN847321">
    <property type="protein sequence ID" value="KIW53159.1"/>
    <property type="molecule type" value="Genomic_DNA"/>
</dbReference>
<evidence type="ECO:0000313" key="4">
    <source>
        <dbReference type="EMBL" id="KIW53159.1"/>
    </source>
</evidence>
<feature type="domain" description="Non-reducing end beta-L-arabinofuranosidase-like GH127 middle" evidence="2">
    <location>
        <begin position="478"/>
        <end position="563"/>
    </location>
</feature>
<dbReference type="Pfam" id="PF20737">
    <property type="entry name" value="Glyco_hydro127C"/>
    <property type="match status" value="1"/>
</dbReference>
<organism evidence="4 5">
    <name type="scientific">Exophiala xenobiotica</name>
    <dbReference type="NCBI Taxonomy" id="348802"/>
    <lineage>
        <taxon>Eukaryota</taxon>
        <taxon>Fungi</taxon>
        <taxon>Dikarya</taxon>
        <taxon>Ascomycota</taxon>
        <taxon>Pezizomycotina</taxon>
        <taxon>Eurotiomycetes</taxon>
        <taxon>Chaetothyriomycetidae</taxon>
        <taxon>Chaetothyriales</taxon>
        <taxon>Herpotrichiellaceae</taxon>
        <taxon>Exophiala</taxon>
    </lineage>
</organism>
<dbReference type="SUPFAM" id="SSF48208">
    <property type="entry name" value="Six-hairpin glycosidases"/>
    <property type="match status" value="1"/>
</dbReference>
<dbReference type="InterPro" id="IPR049174">
    <property type="entry name" value="Beta-AFase-like"/>
</dbReference>
<feature type="domain" description="Non-reducing end beta-L-arabinofuranosidase-like GH127 catalytic" evidence="1">
    <location>
        <begin position="16"/>
        <end position="455"/>
    </location>
</feature>
<keyword evidence="5" id="KW-1185">Reference proteome</keyword>
<evidence type="ECO:0000313" key="5">
    <source>
        <dbReference type="Proteomes" id="UP000054342"/>
    </source>
</evidence>
<dbReference type="Pfam" id="PF20736">
    <property type="entry name" value="Glyco_hydro127M"/>
    <property type="match status" value="1"/>
</dbReference>
<dbReference type="HOGENOM" id="CLU_013148_3_0_1"/>
<dbReference type="GO" id="GO:0005975">
    <property type="term" value="P:carbohydrate metabolic process"/>
    <property type="evidence" value="ECO:0007669"/>
    <property type="project" value="InterPro"/>
</dbReference>
<dbReference type="InterPro" id="IPR012878">
    <property type="entry name" value="Beta-AFase-like_GH127_cat"/>
</dbReference>
<dbReference type="PANTHER" id="PTHR43465:SF2">
    <property type="entry name" value="DUF1680 DOMAIN PROTEIN (AFU_ORTHOLOGUE AFUA_1G08910)"/>
    <property type="match status" value="1"/>
</dbReference>
<dbReference type="GeneID" id="25330659"/>
<dbReference type="STRING" id="348802.A0A0D2EZJ3"/>
<accession>A0A0D2EZJ3</accession>
<dbReference type="PANTHER" id="PTHR43465">
    <property type="entry name" value="DUF1680 DOMAIN PROTEIN (AFU_ORTHOLOGUE AFUA_1G08910)"/>
    <property type="match status" value="1"/>
</dbReference>
<evidence type="ECO:0000259" key="3">
    <source>
        <dbReference type="Pfam" id="PF20737"/>
    </source>
</evidence>
<name>A0A0D2EZJ3_9EURO</name>
<dbReference type="RefSeq" id="XP_013313743.1">
    <property type="nucleotide sequence ID" value="XM_013458289.1"/>
</dbReference>
<dbReference type="InterPro" id="IPR008928">
    <property type="entry name" value="6-hairpin_glycosidase_sf"/>
</dbReference>
<proteinExistence type="predicted"/>
<reference evidence="4 5" key="1">
    <citation type="submission" date="2015-01" db="EMBL/GenBank/DDBJ databases">
        <title>The Genome Sequence of Exophiala xenobiotica CBS118157.</title>
        <authorList>
            <consortium name="The Broad Institute Genomics Platform"/>
            <person name="Cuomo C."/>
            <person name="de Hoog S."/>
            <person name="Gorbushina A."/>
            <person name="Stielow B."/>
            <person name="Teixiera M."/>
            <person name="Abouelleil A."/>
            <person name="Chapman S.B."/>
            <person name="Priest M."/>
            <person name="Young S.K."/>
            <person name="Wortman J."/>
            <person name="Nusbaum C."/>
            <person name="Birren B."/>
        </authorList>
    </citation>
    <scope>NUCLEOTIDE SEQUENCE [LARGE SCALE GENOMIC DNA]</scope>
    <source>
        <strain evidence="4 5">CBS 118157</strain>
    </source>
</reference>
<dbReference type="Pfam" id="PF07944">
    <property type="entry name" value="Beta-AFase-like_GH127_cat"/>
    <property type="match status" value="1"/>
</dbReference>
<dbReference type="AlphaFoldDB" id="A0A0D2EZJ3"/>
<protein>
    <submittedName>
        <fullName evidence="4">Uncharacterized protein</fullName>
    </submittedName>
</protein>
<evidence type="ECO:0000259" key="1">
    <source>
        <dbReference type="Pfam" id="PF07944"/>
    </source>
</evidence>